<sequence>MAYAKGECEDEQGRVTKKEKNKIIIGITDHSLYFKRWKVFKERSLSLVDNFRFYSLIILWSLGKGAEWLRKRDLTVRILTVTKVQKFQ</sequence>
<accession>A0A0L0P477</accession>
<organism evidence="1 2">
    <name type="scientific">Candidozyma auris</name>
    <name type="common">Yeast</name>
    <name type="synonym">Candida auris</name>
    <dbReference type="NCBI Taxonomy" id="498019"/>
    <lineage>
        <taxon>Eukaryota</taxon>
        <taxon>Fungi</taxon>
        <taxon>Dikarya</taxon>
        <taxon>Ascomycota</taxon>
        <taxon>Saccharomycotina</taxon>
        <taxon>Pichiomycetes</taxon>
        <taxon>Metschnikowiaceae</taxon>
        <taxon>Candidozyma</taxon>
    </lineage>
</organism>
<protein>
    <submittedName>
        <fullName evidence="1">Uncharacterized protein</fullName>
    </submittedName>
</protein>
<reference evidence="2" key="1">
    <citation type="journal article" date="2015" name="BMC Genomics">
        <title>Draft genome of a commonly misdiagnosed multidrug resistant pathogen Candida auris.</title>
        <authorList>
            <person name="Chatterjee S."/>
            <person name="Alampalli S.V."/>
            <person name="Nageshan R.K."/>
            <person name="Chettiar S.T."/>
            <person name="Joshi S."/>
            <person name="Tatu U.S."/>
        </authorList>
    </citation>
    <scope>NUCLEOTIDE SEQUENCE [LARGE SCALE GENOMIC DNA]</scope>
    <source>
        <strain evidence="2">6684</strain>
    </source>
</reference>
<proteinExistence type="predicted"/>
<name>A0A0L0P477_CANAR</name>
<dbReference type="EMBL" id="LGST01000016">
    <property type="protein sequence ID" value="KNE01010.1"/>
    <property type="molecule type" value="Genomic_DNA"/>
</dbReference>
<dbReference type="VEuPathDB" id="FungiDB:QG37_01883"/>
<dbReference type="AlphaFoldDB" id="A0A0L0P477"/>
<comment type="caution">
    <text evidence="1">The sequence shown here is derived from an EMBL/GenBank/DDBJ whole genome shotgun (WGS) entry which is preliminary data.</text>
</comment>
<gene>
    <name evidence="1" type="ORF">QG37_01883</name>
</gene>
<dbReference type="Proteomes" id="UP000037122">
    <property type="component" value="Unassembled WGS sequence"/>
</dbReference>
<evidence type="ECO:0000313" key="2">
    <source>
        <dbReference type="Proteomes" id="UP000037122"/>
    </source>
</evidence>
<evidence type="ECO:0000313" key="1">
    <source>
        <dbReference type="EMBL" id="KNE01010.1"/>
    </source>
</evidence>